<reference evidence="1" key="1">
    <citation type="submission" date="2023-07" db="EMBL/GenBank/DDBJ databases">
        <authorList>
            <consortium name="AG Swart"/>
            <person name="Singh M."/>
            <person name="Singh A."/>
            <person name="Seah K."/>
            <person name="Emmerich C."/>
        </authorList>
    </citation>
    <scope>NUCLEOTIDE SEQUENCE</scope>
    <source>
        <strain evidence="1">DP1</strain>
    </source>
</reference>
<dbReference type="Proteomes" id="UP001295684">
    <property type="component" value="Unassembled WGS sequence"/>
</dbReference>
<dbReference type="EMBL" id="CAMPGE010004063">
    <property type="protein sequence ID" value="CAI2362904.1"/>
    <property type="molecule type" value="Genomic_DNA"/>
</dbReference>
<sequence>MNNAKAEKLKGGIAGYVDNLVKFKARGDRLANLDREIKNLNGKISDVQLNIKKEIVSITRLEIIRIMIEKEFRRLIEEKVSAVDPVKFELLTERVSRLENKEEVDIIDIFMKRLVHKVDKAEFRKFKSSIISHAEFDALKKKQYGVEAQIEKMQNEIYNLKKENKGLAEHLVGKDSESSGSDLSEEDVDPIINLAHAENLAKTLVPGVNASSTTSLLNYHPQNILGITNKKLKMVPSSSNKELNLIRSNPKTRNLLEENNSGNASLKSEVSFSRTNDVDVDTISLRSKIGKVKGQKRLLKYIDLSNKKIISMYHDLVGELHSVHENLSQRISESKQNTIQEFKDYSPEINKVNMEIHNIKERVTAKDKEVKTDNKEIYAKVDKVKKEVDQRIVDFHEKILEIDSFTKRIVKLESAHSEFGSFKLSVNNLKSAYTKLASKFHKISSVLESCSKDINTVKKQTKKENNHIRSLSEGIKDQIEEYKIDMMGKFEQCRHETMGLNRELHRKLKDRRNRYLSPTVQRNVDIQFPSLKLSLKRRLKS</sequence>
<evidence type="ECO:0000313" key="1">
    <source>
        <dbReference type="EMBL" id="CAI2362904.1"/>
    </source>
</evidence>
<dbReference type="Gene3D" id="1.20.5.300">
    <property type="match status" value="1"/>
</dbReference>
<organism evidence="1 2">
    <name type="scientific">Euplotes crassus</name>
    <dbReference type="NCBI Taxonomy" id="5936"/>
    <lineage>
        <taxon>Eukaryota</taxon>
        <taxon>Sar</taxon>
        <taxon>Alveolata</taxon>
        <taxon>Ciliophora</taxon>
        <taxon>Intramacronucleata</taxon>
        <taxon>Spirotrichea</taxon>
        <taxon>Hypotrichia</taxon>
        <taxon>Euplotida</taxon>
        <taxon>Euplotidae</taxon>
        <taxon>Moneuplotes</taxon>
    </lineage>
</organism>
<keyword evidence="2" id="KW-1185">Reference proteome</keyword>
<protein>
    <submittedName>
        <fullName evidence="1">Uncharacterized protein</fullName>
    </submittedName>
</protein>
<proteinExistence type="predicted"/>
<evidence type="ECO:0000313" key="2">
    <source>
        <dbReference type="Proteomes" id="UP001295684"/>
    </source>
</evidence>
<comment type="caution">
    <text evidence="1">The sequence shown here is derived from an EMBL/GenBank/DDBJ whole genome shotgun (WGS) entry which is preliminary data.</text>
</comment>
<dbReference type="AlphaFoldDB" id="A0AAD1U9U1"/>
<gene>
    <name evidence="1" type="ORF">ECRASSUSDP1_LOCUS4234</name>
</gene>
<name>A0AAD1U9U1_EUPCR</name>
<accession>A0AAD1U9U1</accession>